<evidence type="ECO:0000313" key="3">
    <source>
        <dbReference type="EMBL" id="WVZ57686.1"/>
    </source>
</evidence>
<gene>
    <name evidence="3" type="ORF">U9M48_008039</name>
</gene>
<dbReference type="Proteomes" id="UP001341281">
    <property type="component" value="Chromosome 02"/>
</dbReference>
<evidence type="ECO:0000256" key="1">
    <source>
        <dbReference type="SAM" id="MobiDB-lite"/>
    </source>
</evidence>
<evidence type="ECO:0000313" key="4">
    <source>
        <dbReference type="Proteomes" id="UP001341281"/>
    </source>
</evidence>
<proteinExistence type="predicted"/>
<feature type="compositionally biased region" description="Pro residues" evidence="1">
    <location>
        <begin position="66"/>
        <end position="88"/>
    </location>
</feature>
<accession>A0AAQ3WCY9</accession>
<sequence>MVSSTGAAAARGAVADPASSSHAGLLRAATLPTPRPPLPASAPRPARARRWDRLLPLGLPPRRHGAPPPPPPPRAAPLPTPRPPPPASARPDDAVCAGVLSSARTVDVGPSALVDPRVGGVLFSPWRCYRCLRRPFRRRSALGPHAAAPVRSVGAASGGPLASCSVLSGCECTHLTPPLPSALSAPLPEGARLLLRTPLRAHTARLHIVILLLLLPLASLLLFPTFSCAPARHSLAARKIGIFAVHGNFFN</sequence>
<reference evidence="3 4" key="1">
    <citation type="submission" date="2024-02" db="EMBL/GenBank/DDBJ databases">
        <title>High-quality chromosome-scale genome assembly of Pensacola bahiagrass (Paspalum notatum Flugge var. saurae).</title>
        <authorList>
            <person name="Vega J.M."/>
            <person name="Podio M."/>
            <person name="Orjuela J."/>
            <person name="Siena L.A."/>
            <person name="Pessino S.C."/>
            <person name="Combes M.C."/>
            <person name="Mariac C."/>
            <person name="Albertini E."/>
            <person name="Pupilli F."/>
            <person name="Ortiz J.P.A."/>
            <person name="Leblanc O."/>
        </authorList>
    </citation>
    <scope>NUCLEOTIDE SEQUENCE [LARGE SCALE GENOMIC DNA]</scope>
    <source>
        <strain evidence="3">R1</strain>
        <tissue evidence="3">Leaf</tissue>
    </source>
</reference>
<keyword evidence="4" id="KW-1185">Reference proteome</keyword>
<feature type="compositionally biased region" description="Low complexity" evidence="1">
    <location>
        <begin position="1"/>
        <end position="32"/>
    </location>
</feature>
<feature type="transmembrane region" description="Helical" evidence="2">
    <location>
        <begin position="206"/>
        <end position="229"/>
    </location>
</feature>
<name>A0AAQ3WCY9_PASNO</name>
<protein>
    <submittedName>
        <fullName evidence="3">Uncharacterized protein</fullName>
    </submittedName>
</protein>
<dbReference type="AlphaFoldDB" id="A0AAQ3WCY9"/>
<feature type="compositionally biased region" description="Pro residues" evidence="1">
    <location>
        <begin position="33"/>
        <end position="42"/>
    </location>
</feature>
<feature type="region of interest" description="Disordered" evidence="1">
    <location>
        <begin position="1"/>
        <end position="92"/>
    </location>
</feature>
<evidence type="ECO:0000256" key="2">
    <source>
        <dbReference type="SAM" id="Phobius"/>
    </source>
</evidence>
<keyword evidence="2" id="KW-0472">Membrane</keyword>
<keyword evidence="2" id="KW-0812">Transmembrane</keyword>
<organism evidence="3 4">
    <name type="scientific">Paspalum notatum var. saurae</name>
    <dbReference type="NCBI Taxonomy" id="547442"/>
    <lineage>
        <taxon>Eukaryota</taxon>
        <taxon>Viridiplantae</taxon>
        <taxon>Streptophyta</taxon>
        <taxon>Embryophyta</taxon>
        <taxon>Tracheophyta</taxon>
        <taxon>Spermatophyta</taxon>
        <taxon>Magnoliopsida</taxon>
        <taxon>Liliopsida</taxon>
        <taxon>Poales</taxon>
        <taxon>Poaceae</taxon>
        <taxon>PACMAD clade</taxon>
        <taxon>Panicoideae</taxon>
        <taxon>Andropogonodae</taxon>
        <taxon>Paspaleae</taxon>
        <taxon>Paspalinae</taxon>
        <taxon>Paspalum</taxon>
    </lineage>
</organism>
<keyword evidence="2" id="KW-1133">Transmembrane helix</keyword>
<dbReference type="EMBL" id="CP144746">
    <property type="protein sequence ID" value="WVZ57686.1"/>
    <property type="molecule type" value="Genomic_DNA"/>
</dbReference>